<keyword evidence="7 10" id="KW-0456">Lyase</keyword>
<evidence type="ECO:0000256" key="1">
    <source>
        <dbReference type="ARBA" id="ARBA00001946"/>
    </source>
</evidence>
<dbReference type="EMBL" id="QFPO01000003">
    <property type="protein sequence ID" value="PZQ18469.1"/>
    <property type="molecule type" value="Genomic_DNA"/>
</dbReference>
<dbReference type="GO" id="GO:0006099">
    <property type="term" value="P:tricarboxylic acid cycle"/>
    <property type="evidence" value="ECO:0007669"/>
    <property type="project" value="InterPro"/>
</dbReference>
<dbReference type="GO" id="GO:0015977">
    <property type="term" value="P:carbon fixation"/>
    <property type="evidence" value="ECO:0007669"/>
    <property type="project" value="UniProtKB-UniRule"/>
</dbReference>
<evidence type="ECO:0000313" key="14">
    <source>
        <dbReference type="EMBL" id="PZQ18469.1"/>
    </source>
</evidence>
<accession>A0A2W5KQX7</accession>
<comment type="similarity">
    <text evidence="3 10">Belongs to the PEPCase type 1 family.</text>
</comment>
<dbReference type="HAMAP" id="MF_00595">
    <property type="entry name" value="PEPcase_type1"/>
    <property type="match status" value="1"/>
</dbReference>
<dbReference type="InterPro" id="IPR033129">
    <property type="entry name" value="PEPCASE_His_AS"/>
</dbReference>
<evidence type="ECO:0000256" key="3">
    <source>
        <dbReference type="ARBA" id="ARBA00008346"/>
    </source>
</evidence>
<comment type="catalytic activity">
    <reaction evidence="9 10">
        <text>oxaloacetate + phosphate = phosphoenolpyruvate + hydrogencarbonate</text>
        <dbReference type="Rhea" id="RHEA:28370"/>
        <dbReference type="ChEBI" id="CHEBI:16452"/>
        <dbReference type="ChEBI" id="CHEBI:17544"/>
        <dbReference type="ChEBI" id="CHEBI:43474"/>
        <dbReference type="ChEBI" id="CHEBI:58702"/>
        <dbReference type="EC" id="4.1.1.31"/>
    </reaction>
</comment>
<keyword evidence="14" id="KW-0670">Pyruvate</keyword>
<evidence type="ECO:0000256" key="4">
    <source>
        <dbReference type="ARBA" id="ARBA00012305"/>
    </source>
</evidence>
<dbReference type="Pfam" id="PF00311">
    <property type="entry name" value="PEPcase"/>
    <property type="match status" value="1"/>
</dbReference>
<keyword evidence="8 10" id="KW-0120">Carbon dioxide fixation</keyword>
<evidence type="ECO:0000256" key="11">
    <source>
        <dbReference type="PROSITE-ProRule" id="PRU10111"/>
    </source>
</evidence>
<evidence type="ECO:0000256" key="12">
    <source>
        <dbReference type="PROSITE-ProRule" id="PRU10112"/>
    </source>
</evidence>
<dbReference type="GO" id="GO:0005829">
    <property type="term" value="C:cytosol"/>
    <property type="evidence" value="ECO:0007669"/>
    <property type="project" value="TreeGrafter"/>
</dbReference>
<evidence type="ECO:0000256" key="10">
    <source>
        <dbReference type="HAMAP-Rule" id="MF_00595"/>
    </source>
</evidence>
<dbReference type="PROSITE" id="PS00393">
    <property type="entry name" value="PEPCASE_2"/>
    <property type="match status" value="1"/>
</dbReference>
<dbReference type="InterPro" id="IPR021135">
    <property type="entry name" value="PEP_COase"/>
</dbReference>
<dbReference type="PROSITE" id="PS00781">
    <property type="entry name" value="PEPCASE_1"/>
    <property type="match status" value="1"/>
</dbReference>
<keyword evidence="6 10" id="KW-0460">Magnesium</keyword>
<dbReference type="PANTHER" id="PTHR30523">
    <property type="entry name" value="PHOSPHOENOLPYRUVATE CARBOXYLASE"/>
    <property type="match status" value="1"/>
</dbReference>
<dbReference type="PRINTS" id="PR00150">
    <property type="entry name" value="PEPCARBXLASE"/>
</dbReference>
<dbReference type="GO" id="GO:0000287">
    <property type="term" value="F:magnesium ion binding"/>
    <property type="evidence" value="ECO:0007669"/>
    <property type="project" value="UniProtKB-UniRule"/>
</dbReference>
<dbReference type="InterPro" id="IPR015813">
    <property type="entry name" value="Pyrv/PenolPyrv_kinase-like_dom"/>
</dbReference>
<protein>
    <recommendedName>
        <fullName evidence="5 10">Phosphoenolpyruvate carboxylase</fullName>
        <shortName evidence="10">PEPC</shortName>
        <shortName evidence="10">PEPCase</shortName>
        <ecNumber evidence="4 10">4.1.1.31</ecNumber>
    </recommendedName>
</protein>
<dbReference type="AlphaFoldDB" id="A0A2W5KQX7"/>
<dbReference type="EC" id="4.1.1.31" evidence="4 10"/>
<feature type="active site" evidence="10 12">
    <location>
        <position position="578"/>
    </location>
</feature>
<evidence type="ECO:0000256" key="5">
    <source>
        <dbReference type="ARBA" id="ARBA00022419"/>
    </source>
</evidence>
<reference evidence="14 15" key="1">
    <citation type="submission" date="2017-08" db="EMBL/GenBank/DDBJ databases">
        <title>Infants hospitalized years apart are colonized by the same room-sourced microbial strains.</title>
        <authorList>
            <person name="Brooks B."/>
            <person name="Olm M.R."/>
            <person name="Firek B.A."/>
            <person name="Baker R."/>
            <person name="Thomas B.C."/>
            <person name="Morowitz M.J."/>
            <person name="Banfield J.F."/>
        </authorList>
    </citation>
    <scope>NUCLEOTIDE SEQUENCE [LARGE SCALE GENOMIC DNA]</scope>
    <source>
        <strain evidence="14">S2_005_003_R2_42</strain>
    </source>
</reference>
<dbReference type="InterPro" id="IPR018129">
    <property type="entry name" value="PEP_COase_Lys_AS"/>
</dbReference>
<comment type="function">
    <text evidence="2 10">Forms oxaloacetate, a four-carbon dicarboxylic acid source for the tricarboxylic acid cycle.</text>
</comment>
<evidence type="ECO:0000256" key="7">
    <source>
        <dbReference type="ARBA" id="ARBA00023239"/>
    </source>
</evidence>
<evidence type="ECO:0000256" key="9">
    <source>
        <dbReference type="ARBA" id="ARBA00048995"/>
    </source>
</evidence>
<feature type="region of interest" description="Disordered" evidence="13">
    <location>
        <begin position="1"/>
        <end position="20"/>
    </location>
</feature>
<comment type="cofactor">
    <cofactor evidence="1 10">
        <name>Mg(2+)</name>
        <dbReference type="ChEBI" id="CHEBI:18420"/>
    </cofactor>
</comment>
<sequence length="912" mass="99370">MNADTRPAADSLRSIDLPETDQPLREDVNRVGSLVGDIIAEQEGEAFFDEVERIRIAAIARREAGAAAVALERELAGADVAHATALVRAFSTYFQAVNVAERVHRIRRRRAYEKADAEPQPGGLRHALRGLVAAGVTADELATCLAQLRIEPVLTAHPTEAVRRALLEKERELVRALIADIDGNRTPVERRADLERMRLSLTAAWQTAELALEKPTVADELEHVGFYLTDVLYRVVPVFYEVFADALAELGPGAADAALPAVLGFGTWVGGDMDGNPNVGAETIAATLSSQRAQVLALYRRDVLALSSLLSQSLSRVPCSADVLARIDVYRALLPDAAARLKSRQQDMPYRQLLQLVAERLAETERGREGGYPDAAVFAADIGLVADSLRLHRGEHAGGFAVRRLLRRAQTFGFHLATLDLRQDSAVHEAALAALLGDADWAAREVGERVERLGAVLDDPAAIAASSDDTARRTLAVFRTVAELRPRYGARAFGPYIVSMSRSAADALAVLALARIAGCVDEAGEVPLDVAPLFETVADLDAAESVVRALFADPRYRRHLAARGDRQIVMLGYSDSAKDAGLVASRWALQQTQIALTRLAREAGIAIVFFHGRGGSASRGGGKTERAVIASPRGSVAGHLRLTEQGEVIHRKYGIRALALRNLEQMTGAVLRATLRPRPPEAREPAWRTMATSIAAEARRAYRGLVHEDPQFPDYFRAATPIDVIERLRIGSRPSRRGGSGGIDRLRAIPWVFAWSQNRAGLTGWYGVGSGLAHAIATFGREPLAEMMRDWRFFAQLVDDVEMVLAKSDLAIFERYSRLAGDLHAPFFARIGAEFERTRAAILDLKGEAELLAGDLRLRQSIRLRNPYVDPISLLQVDLLARWRAADREDEDLLHGLIATVNGISAGIQNTG</sequence>
<dbReference type="NCBIfam" id="NF000584">
    <property type="entry name" value="PRK00009.1"/>
    <property type="match status" value="1"/>
</dbReference>
<comment type="subunit">
    <text evidence="10">Homotetramer.</text>
</comment>
<feature type="active site" evidence="10 11">
    <location>
        <position position="157"/>
    </location>
</feature>
<dbReference type="InterPro" id="IPR022805">
    <property type="entry name" value="PEP_COase_bac/pln-type"/>
</dbReference>
<dbReference type="Gene3D" id="1.20.1440.90">
    <property type="entry name" value="Phosphoenolpyruvate/pyruvate domain"/>
    <property type="match status" value="1"/>
</dbReference>
<evidence type="ECO:0000256" key="13">
    <source>
        <dbReference type="SAM" id="MobiDB-lite"/>
    </source>
</evidence>
<proteinExistence type="inferred from homology"/>
<evidence type="ECO:0000313" key="15">
    <source>
        <dbReference type="Proteomes" id="UP000249046"/>
    </source>
</evidence>
<organism evidence="14 15">
    <name type="scientific">Rhodanobacter denitrificans</name>
    <dbReference type="NCBI Taxonomy" id="666685"/>
    <lineage>
        <taxon>Bacteria</taxon>
        <taxon>Pseudomonadati</taxon>
        <taxon>Pseudomonadota</taxon>
        <taxon>Gammaproteobacteria</taxon>
        <taxon>Lysobacterales</taxon>
        <taxon>Rhodanobacteraceae</taxon>
        <taxon>Rhodanobacter</taxon>
    </lineage>
</organism>
<comment type="caution">
    <text evidence="14">The sequence shown here is derived from an EMBL/GenBank/DDBJ whole genome shotgun (WGS) entry which is preliminary data.</text>
</comment>
<evidence type="ECO:0000256" key="8">
    <source>
        <dbReference type="ARBA" id="ARBA00023300"/>
    </source>
</evidence>
<dbReference type="GO" id="GO:0008964">
    <property type="term" value="F:phosphoenolpyruvate carboxylase activity"/>
    <property type="evidence" value="ECO:0007669"/>
    <property type="project" value="UniProtKB-UniRule"/>
</dbReference>
<evidence type="ECO:0000256" key="2">
    <source>
        <dbReference type="ARBA" id="ARBA00003670"/>
    </source>
</evidence>
<dbReference type="Proteomes" id="UP000249046">
    <property type="component" value="Unassembled WGS sequence"/>
</dbReference>
<dbReference type="GO" id="GO:0006107">
    <property type="term" value="P:oxaloacetate metabolic process"/>
    <property type="evidence" value="ECO:0007669"/>
    <property type="project" value="UniProtKB-UniRule"/>
</dbReference>
<gene>
    <name evidence="10" type="primary">ppc</name>
    <name evidence="14" type="ORF">DI564_03975</name>
</gene>
<evidence type="ECO:0000256" key="6">
    <source>
        <dbReference type="ARBA" id="ARBA00022842"/>
    </source>
</evidence>
<dbReference type="PANTHER" id="PTHR30523:SF6">
    <property type="entry name" value="PHOSPHOENOLPYRUVATE CARBOXYLASE"/>
    <property type="match status" value="1"/>
</dbReference>
<name>A0A2W5KQX7_9GAMM</name>
<dbReference type="SUPFAM" id="SSF51621">
    <property type="entry name" value="Phosphoenolpyruvate/pyruvate domain"/>
    <property type="match status" value="1"/>
</dbReference>